<reference evidence="5 6" key="2">
    <citation type="submission" date="2025-05" db="UniProtKB">
        <authorList>
            <consortium name="RefSeq"/>
        </authorList>
    </citation>
    <scope>IDENTIFICATION</scope>
    <source>
        <tissue evidence="5 6">Leaf</tissue>
    </source>
</reference>
<evidence type="ECO:0000256" key="1">
    <source>
        <dbReference type="ARBA" id="ARBA00022801"/>
    </source>
</evidence>
<reference evidence="4" key="1">
    <citation type="journal article" date="2021" name="Nat. Commun.">
        <title>Genomic analyses provide insights into spinach domestication and the genetic basis of agronomic traits.</title>
        <authorList>
            <person name="Cai X."/>
            <person name="Sun X."/>
            <person name="Xu C."/>
            <person name="Sun H."/>
            <person name="Wang X."/>
            <person name="Ge C."/>
            <person name="Zhang Z."/>
            <person name="Wang Q."/>
            <person name="Fei Z."/>
            <person name="Jiao C."/>
            <person name="Wang Q."/>
        </authorList>
    </citation>
    <scope>NUCLEOTIDE SEQUENCE [LARGE SCALE GENOMIC DNA]</scope>
    <source>
        <strain evidence="4">cv. Varoflay</strain>
    </source>
</reference>
<dbReference type="PANTHER" id="PTHR48153">
    <property type="entry name" value="UFM1-SPECIFIC PROTEASE 2"/>
    <property type="match status" value="1"/>
</dbReference>
<evidence type="ECO:0000259" key="3">
    <source>
        <dbReference type="Pfam" id="PF07910"/>
    </source>
</evidence>
<organism evidence="4 5">
    <name type="scientific">Spinacia oleracea</name>
    <name type="common">Spinach</name>
    <dbReference type="NCBI Taxonomy" id="3562"/>
    <lineage>
        <taxon>Eukaryota</taxon>
        <taxon>Viridiplantae</taxon>
        <taxon>Streptophyta</taxon>
        <taxon>Embryophyta</taxon>
        <taxon>Tracheophyta</taxon>
        <taxon>Spermatophyta</taxon>
        <taxon>Magnoliopsida</taxon>
        <taxon>eudicotyledons</taxon>
        <taxon>Gunneridae</taxon>
        <taxon>Pentapetalae</taxon>
        <taxon>Caryophyllales</taxon>
        <taxon>Chenopodiaceae</taxon>
        <taxon>Chenopodioideae</taxon>
        <taxon>Anserineae</taxon>
        <taxon>Spinacia</taxon>
    </lineage>
</organism>
<evidence type="ECO:0000313" key="6">
    <source>
        <dbReference type="RefSeq" id="XP_056694522.1"/>
    </source>
</evidence>
<sequence>MKRVCISLLHQKKKKKVCISLLNFILLVHTLPPSRFAPVKLFKFKGGEEGKTAEMDYSCCPICENPIPINEIEWHVNNHLEDDEFTKDMELAQLIALAPPSPPQIDRSFCLDFNSESVYEEVPESSTSSLSRDQRSRSSKDESKNIDEQICCIISLQSKAVFYKVELGLMTLLKNCLERENSTSILSGYVDHFQSTRSEDMGWGCGWRNIQMVSSHLLMERSEAREVLFGGSGYVPEIASLQRWLEVAWQRGFDIVGSNYFKGKIYGTKKWIGTTECAALLCFFGLRGKIVDFDSKGNKRDIGQVHGPMDRFLVRKDTDIKEGLAKFGDGSMQNNKGYQALIDWVWSYFSENKPKESQKRGVVVTNKMPIYFQHQGHSRTIIGIQAKHQKNGSKQYNLLVLDPGHKTEALEKSLKENFGWQKFLKRGLHTLRKPQYQLCYVDPGIARAEEIERLKNLTSVRIEC</sequence>
<dbReference type="KEGG" id="soe:110797991"/>
<feature type="region of interest" description="Disordered" evidence="2">
    <location>
        <begin position="122"/>
        <end position="141"/>
    </location>
</feature>
<dbReference type="InterPro" id="IPR012462">
    <property type="entry name" value="UFSP1/2_DUB_cat"/>
</dbReference>
<feature type="compositionally biased region" description="Basic and acidic residues" evidence="2">
    <location>
        <begin position="132"/>
        <end position="141"/>
    </location>
</feature>
<keyword evidence="1" id="KW-0378">Hydrolase</keyword>
<dbReference type="RefSeq" id="XP_056694522.1">
    <property type="nucleotide sequence ID" value="XM_056838544.1"/>
</dbReference>
<evidence type="ECO:0000313" key="5">
    <source>
        <dbReference type="RefSeq" id="XP_021858814.2"/>
    </source>
</evidence>
<proteinExistence type="predicted"/>
<dbReference type="Gene3D" id="3.90.70.130">
    <property type="match status" value="1"/>
</dbReference>
<dbReference type="GeneID" id="110797991"/>
<dbReference type="RefSeq" id="XP_021858814.2">
    <property type="nucleotide sequence ID" value="XM_022003122.2"/>
</dbReference>
<name>A0A9R0J2Q4_SPIOL</name>
<protein>
    <recommendedName>
        <fullName evidence="3">UFSP1/2/DUB catalytic domain-containing protein</fullName>
    </recommendedName>
</protein>
<gene>
    <name evidence="5 6" type="primary">LOC110797991</name>
</gene>
<dbReference type="Pfam" id="PF07910">
    <property type="entry name" value="Peptidase_C78"/>
    <property type="match status" value="1"/>
</dbReference>
<evidence type="ECO:0000256" key="2">
    <source>
        <dbReference type="SAM" id="MobiDB-lite"/>
    </source>
</evidence>
<accession>A0A9R0J2Q4</accession>
<keyword evidence="4" id="KW-1185">Reference proteome</keyword>
<evidence type="ECO:0000313" key="4">
    <source>
        <dbReference type="Proteomes" id="UP000813463"/>
    </source>
</evidence>
<dbReference type="GO" id="GO:0019783">
    <property type="term" value="F:ubiquitin-like protein peptidase activity"/>
    <property type="evidence" value="ECO:0007669"/>
    <property type="project" value="TreeGrafter"/>
</dbReference>
<dbReference type="AlphaFoldDB" id="A0A9R0J2Q4"/>
<dbReference type="PANTHER" id="PTHR48153:SF4">
    <property type="entry name" value="UBIQUITIN CARBOXYL-TERMINAL HYDROLASE MUG105"/>
    <property type="match status" value="1"/>
</dbReference>
<dbReference type="Proteomes" id="UP000813463">
    <property type="component" value="Chromosome 3"/>
</dbReference>
<feature type="domain" description="UFSP1/2/DUB catalytic" evidence="3">
    <location>
        <begin position="183"/>
        <end position="439"/>
    </location>
</feature>